<reference evidence="1" key="1">
    <citation type="submission" date="2014-09" db="EMBL/GenBank/DDBJ databases">
        <authorList>
            <person name="Magalhaes I.L.F."/>
            <person name="Oliveira U."/>
            <person name="Santos F.R."/>
            <person name="Vidigal T.H.D.A."/>
            <person name="Brescovit A.D."/>
            <person name="Santos A.J."/>
        </authorList>
    </citation>
    <scope>NUCLEOTIDE SEQUENCE</scope>
    <source>
        <tissue evidence="1">Shoot tissue taken approximately 20 cm above the soil surface</tissue>
    </source>
</reference>
<protein>
    <submittedName>
        <fullName evidence="1">Uncharacterized protein</fullName>
    </submittedName>
</protein>
<dbReference type="EMBL" id="GBRH01263503">
    <property type="protein sequence ID" value="JAD34392.1"/>
    <property type="molecule type" value="Transcribed_RNA"/>
</dbReference>
<sequence>MDLQYIAVLINSKRNHACFRV</sequence>
<reference evidence="1" key="2">
    <citation type="journal article" date="2015" name="Data Brief">
        <title>Shoot transcriptome of the giant reed, Arundo donax.</title>
        <authorList>
            <person name="Barrero R.A."/>
            <person name="Guerrero F.D."/>
            <person name="Moolhuijzen P."/>
            <person name="Goolsby J.A."/>
            <person name="Tidwell J."/>
            <person name="Bellgard S.E."/>
            <person name="Bellgard M.I."/>
        </authorList>
    </citation>
    <scope>NUCLEOTIDE SEQUENCE</scope>
    <source>
        <tissue evidence="1">Shoot tissue taken approximately 20 cm above the soil surface</tissue>
    </source>
</reference>
<accession>A0A0A8ZHP5</accession>
<dbReference type="AlphaFoldDB" id="A0A0A8ZHP5"/>
<evidence type="ECO:0000313" key="1">
    <source>
        <dbReference type="EMBL" id="JAD34392.1"/>
    </source>
</evidence>
<proteinExistence type="predicted"/>
<organism evidence="1">
    <name type="scientific">Arundo donax</name>
    <name type="common">Giant reed</name>
    <name type="synonym">Donax arundinaceus</name>
    <dbReference type="NCBI Taxonomy" id="35708"/>
    <lineage>
        <taxon>Eukaryota</taxon>
        <taxon>Viridiplantae</taxon>
        <taxon>Streptophyta</taxon>
        <taxon>Embryophyta</taxon>
        <taxon>Tracheophyta</taxon>
        <taxon>Spermatophyta</taxon>
        <taxon>Magnoliopsida</taxon>
        <taxon>Liliopsida</taxon>
        <taxon>Poales</taxon>
        <taxon>Poaceae</taxon>
        <taxon>PACMAD clade</taxon>
        <taxon>Arundinoideae</taxon>
        <taxon>Arundineae</taxon>
        <taxon>Arundo</taxon>
    </lineage>
</organism>
<name>A0A0A8ZHP5_ARUDO</name>